<dbReference type="Pfam" id="PF04203">
    <property type="entry name" value="Sortase"/>
    <property type="match status" value="1"/>
</dbReference>
<dbReference type="Gene3D" id="2.40.260.10">
    <property type="entry name" value="Sortase"/>
    <property type="match status" value="1"/>
</dbReference>
<keyword evidence="2" id="KW-1133">Transmembrane helix</keyword>
<accession>A0A974XN61</accession>
<evidence type="ECO:0000256" key="1">
    <source>
        <dbReference type="ARBA" id="ARBA00022801"/>
    </source>
</evidence>
<evidence type="ECO:0000313" key="4">
    <source>
        <dbReference type="Proteomes" id="UP000663281"/>
    </source>
</evidence>
<dbReference type="InterPro" id="IPR023365">
    <property type="entry name" value="Sortase_dom-sf"/>
</dbReference>
<keyword evidence="4" id="KW-1185">Reference proteome</keyword>
<keyword evidence="2" id="KW-0472">Membrane</keyword>
<dbReference type="GO" id="GO:0016787">
    <property type="term" value="F:hydrolase activity"/>
    <property type="evidence" value="ECO:0007669"/>
    <property type="project" value="UniProtKB-KW"/>
</dbReference>
<dbReference type="NCBIfam" id="TIGR01076">
    <property type="entry name" value="sortase_fam"/>
    <property type="match status" value="1"/>
</dbReference>
<evidence type="ECO:0000256" key="2">
    <source>
        <dbReference type="SAM" id="Phobius"/>
    </source>
</evidence>
<proteinExistence type="predicted"/>
<gene>
    <name evidence="3" type="ORF">JYB88_07535</name>
</gene>
<dbReference type="KEGG" id="scyp:JYB88_07535"/>
<dbReference type="NCBIfam" id="TIGR03784">
    <property type="entry name" value="marine_sortase"/>
    <property type="match status" value="1"/>
</dbReference>
<name>A0A974XN61_9GAMM</name>
<keyword evidence="1 3" id="KW-0378">Hydrolase</keyword>
<protein>
    <submittedName>
        <fullName evidence="3">Class GN sortase</fullName>
        <ecNumber evidence="3">3.4.22.-</ecNumber>
    </submittedName>
</protein>
<dbReference type="EMBL" id="CP071504">
    <property type="protein sequence ID" value="QSX31459.1"/>
    <property type="molecule type" value="Genomic_DNA"/>
</dbReference>
<reference evidence="3 4" key="1">
    <citation type="submission" date="2021-03" db="EMBL/GenBank/DDBJ databases">
        <title>Novel species identification of genus Shewanella.</title>
        <authorList>
            <person name="Liu G."/>
            <person name="Zhang Q."/>
        </authorList>
    </citation>
    <scope>NUCLEOTIDE SEQUENCE [LARGE SCALE GENOMIC DNA]</scope>
    <source>
        <strain evidence="3 4">FJAT-53726</strain>
    </source>
</reference>
<dbReference type="Proteomes" id="UP000663281">
    <property type="component" value="Chromosome"/>
</dbReference>
<evidence type="ECO:0000313" key="3">
    <source>
        <dbReference type="EMBL" id="QSX31459.1"/>
    </source>
</evidence>
<dbReference type="AlphaFoldDB" id="A0A974XN61"/>
<feature type="transmembrane region" description="Helical" evidence="2">
    <location>
        <begin position="20"/>
        <end position="38"/>
    </location>
</feature>
<dbReference type="RefSeq" id="WP_207326003.1">
    <property type="nucleotide sequence ID" value="NZ_CP071504.1"/>
</dbReference>
<organism evidence="3 4">
    <name type="scientific">Shewanella cyperi</name>
    <dbReference type="NCBI Taxonomy" id="2814292"/>
    <lineage>
        <taxon>Bacteria</taxon>
        <taxon>Pseudomonadati</taxon>
        <taxon>Pseudomonadota</taxon>
        <taxon>Gammaproteobacteria</taxon>
        <taxon>Alteromonadales</taxon>
        <taxon>Shewanellaceae</taxon>
        <taxon>Shewanella</taxon>
    </lineage>
</organism>
<dbReference type="InterPro" id="IPR022445">
    <property type="entry name" value="Sortase_proteobact_type"/>
</dbReference>
<keyword evidence="2" id="KW-0812">Transmembrane</keyword>
<dbReference type="EC" id="3.4.22.-" evidence="3"/>
<dbReference type="InterPro" id="IPR005754">
    <property type="entry name" value="Sortase"/>
</dbReference>
<dbReference type="SUPFAM" id="SSF63817">
    <property type="entry name" value="Sortase"/>
    <property type="match status" value="1"/>
</dbReference>
<dbReference type="CDD" id="cd05828">
    <property type="entry name" value="Sortase_D_1"/>
    <property type="match status" value="1"/>
</dbReference>
<dbReference type="InterPro" id="IPR041999">
    <property type="entry name" value="Sortase_D_1"/>
</dbReference>
<sequence>MSWQAGAFEIGVGTMKARRLLSLAALLLGLILIIKGGYMQAKAEFAQFLIARAFEQSLVDGQPHKPWDWADTYPVARLELLKGGLPQRPLYVLAGASGRNLAFGPAWLEGTARPGAPGHSVIAGHRDSHFAQLRGLVVGDKLLLTPFSGRQQLFEVSALRIVSEHDGQALAEAEDGLTLVTCYPFDALGARSEKRLLVFAKPLAKPRANAAAQPAIGMTRLRPSRLAS</sequence>